<dbReference type="Proteomes" id="UP001596044">
    <property type="component" value="Unassembled WGS sequence"/>
</dbReference>
<reference evidence="3" key="1">
    <citation type="journal article" date="2019" name="Int. J. Syst. Evol. Microbiol.">
        <title>The Global Catalogue of Microorganisms (GCM) 10K type strain sequencing project: providing services to taxonomists for standard genome sequencing and annotation.</title>
        <authorList>
            <consortium name="The Broad Institute Genomics Platform"/>
            <consortium name="The Broad Institute Genome Sequencing Center for Infectious Disease"/>
            <person name="Wu L."/>
            <person name="Ma J."/>
        </authorList>
    </citation>
    <scope>NUCLEOTIDE SEQUENCE [LARGE SCALE GENOMIC DNA]</scope>
    <source>
        <strain evidence="3">KACC 11904</strain>
    </source>
</reference>
<evidence type="ECO:0000259" key="1">
    <source>
        <dbReference type="PROSITE" id="PS51186"/>
    </source>
</evidence>
<feature type="domain" description="N-acetyltransferase" evidence="1">
    <location>
        <begin position="28"/>
        <end position="175"/>
    </location>
</feature>
<dbReference type="SUPFAM" id="SSF55729">
    <property type="entry name" value="Acyl-CoA N-acyltransferases (Nat)"/>
    <property type="match status" value="1"/>
</dbReference>
<dbReference type="PANTHER" id="PTHR43233">
    <property type="entry name" value="FAMILY N-ACETYLTRANSFERASE, PUTATIVE (AFU_ORTHOLOGUE AFUA_6G03350)-RELATED"/>
    <property type="match status" value="1"/>
</dbReference>
<proteinExistence type="predicted"/>
<sequence>MGRYRDEARLARKVQAQTVWVREDGFTVHIDKRFLDLEVIFQFLTQESYWAKEIQRELVEAAVEHSTLCFGIFHGDPSKGPAEQVGFARVVSDLVRFAWLGDVFVLPQYRGLGLSKWLMSIIVNHPQLKGTSFNLGTRDAHSLYAQYGFKPLTQVENRMSRAMNWQDIYEGYGLKE</sequence>
<comment type="caution">
    <text evidence="2">The sequence shown here is derived from an EMBL/GenBank/DDBJ whole genome shotgun (WGS) entry which is preliminary data.</text>
</comment>
<dbReference type="CDD" id="cd04301">
    <property type="entry name" value="NAT_SF"/>
    <property type="match status" value="1"/>
</dbReference>
<dbReference type="InterPro" id="IPR016181">
    <property type="entry name" value="Acyl_CoA_acyltransferase"/>
</dbReference>
<gene>
    <name evidence="2" type="ORF">ACFPOG_08000</name>
</gene>
<accession>A0ABW0K4J4</accession>
<dbReference type="RefSeq" id="WP_270880961.1">
    <property type="nucleotide sequence ID" value="NZ_JAQFVF010000043.1"/>
</dbReference>
<name>A0ABW0K4J4_9BACL</name>
<dbReference type="InterPro" id="IPR000182">
    <property type="entry name" value="GNAT_dom"/>
</dbReference>
<dbReference type="PROSITE" id="PS51186">
    <property type="entry name" value="GNAT"/>
    <property type="match status" value="1"/>
</dbReference>
<evidence type="ECO:0000313" key="3">
    <source>
        <dbReference type="Proteomes" id="UP001596044"/>
    </source>
</evidence>
<dbReference type="PANTHER" id="PTHR43233:SF1">
    <property type="entry name" value="FAMILY N-ACETYLTRANSFERASE, PUTATIVE (AFU_ORTHOLOGUE AFUA_6G03350)-RELATED"/>
    <property type="match status" value="1"/>
</dbReference>
<organism evidence="2 3">
    <name type="scientific">Paenibacillus aestuarii</name>
    <dbReference type="NCBI Taxonomy" id="516965"/>
    <lineage>
        <taxon>Bacteria</taxon>
        <taxon>Bacillati</taxon>
        <taxon>Bacillota</taxon>
        <taxon>Bacilli</taxon>
        <taxon>Bacillales</taxon>
        <taxon>Paenibacillaceae</taxon>
        <taxon>Paenibacillus</taxon>
    </lineage>
</organism>
<dbReference type="Pfam" id="PF13508">
    <property type="entry name" value="Acetyltransf_7"/>
    <property type="match status" value="1"/>
</dbReference>
<dbReference type="InterPro" id="IPR053144">
    <property type="entry name" value="Acetyltransferase_Butenolide"/>
</dbReference>
<evidence type="ECO:0000313" key="2">
    <source>
        <dbReference type="EMBL" id="MFC5448199.1"/>
    </source>
</evidence>
<keyword evidence="3" id="KW-1185">Reference proteome</keyword>
<dbReference type="Gene3D" id="3.40.630.30">
    <property type="match status" value="1"/>
</dbReference>
<protein>
    <submittedName>
        <fullName evidence="2">GNAT family N-acetyltransferase</fullName>
    </submittedName>
</protein>
<dbReference type="EMBL" id="JBHSMJ010000009">
    <property type="protein sequence ID" value="MFC5448199.1"/>
    <property type="molecule type" value="Genomic_DNA"/>
</dbReference>